<organism evidence="3 4">
    <name type="scientific">Methylobacterium gnaphalii</name>
    <dbReference type="NCBI Taxonomy" id="1010610"/>
    <lineage>
        <taxon>Bacteria</taxon>
        <taxon>Pseudomonadati</taxon>
        <taxon>Pseudomonadota</taxon>
        <taxon>Alphaproteobacteria</taxon>
        <taxon>Hyphomicrobiales</taxon>
        <taxon>Methylobacteriaceae</taxon>
        <taxon>Methylobacterium</taxon>
    </lineage>
</organism>
<evidence type="ECO:0000256" key="1">
    <source>
        <dbReference type="SAM" id="Phobius"/>
    </source>
</evidence>
<accession>A0A512JLC1</accession>
<protein>
    <recommendedName>
        <fullName evidence="2">TadE-like domain-containing protein</fullName>
    </recommendedName>
</protein>
<evidence type="ECO:0000259" key="2">
    <source>
        <dbReference type="Pfam" id="PF07811"/>
    </source>
</evidence>
<keyword evidence="1" id="KW-0812">Transmembrane</keyword>
<keyword evidence="4" id="KW-1185">Reference proteome</keyword>
<dbReference type="Pfam" id="PF07811">
    <property type="entry name" value="TadE"/>
    <property type="match status" value="1"/>
</dbReference>
<feature type="transmembrane region" description="Helical" evidence="1">
    <location>
        <begin position="20"/>
        <end position="41"/>
    </location>
</feature>
<keyword evidence="1" id="KW-0472">Membrane</keyword>
<evidence type="ECO:0000313" key="3">
    <source>
        <dbReference type="EMBL" id="GEP10750.1"/>
    </source>
</evidence>
<name>A0A512JLC1_9HYPH</name>
<gene>
    <name evidence="3" type="ORF">MGN01_25950</name>
</gene>
<comment type="caution">
    <text evidence="3">The sequence shown here is derived from an EMBL/GenBank/DDBJ whole genome shotgun (WGS) entry which is preliminary data.</text>
</comment>
<keyword evidence="1" id="KW-1133">Transmembrane helix</keyword>
<feature type="domain" description="TadE-like" evidence="2">
    <location>
        <begin position="14"/>
        <end position="51"/>
    </location>
</feature>
<dbReference type="OrthoDB" id="7991440at2"/>
<sequence>MRNPFKCFRREQSGVASVEFALLSSVLLLILMGGFDLVYMVSAKRDADRASVLIARAMTSCSASSCVQDFIQSYLPREANALIRYPNASVDLYGIQYVGGQLKTCFGKDDSPLSDSAVIALAKTIMRDKDFGAAVTLTTTYTSILPKFLVGYISSAGASYSRYTVDVMRNNSGTTSGSTC</sequence>
<dbReference type="RefSeq" id="WP_147047009.1">
    <property type="nucleotide sequence ID" value="NZ_BJZV01000013.1"/>
</dbReference>
<dbReference type="AlphaFoldDB" id="A0A512JLC1"/>
<reference evidence="3 4" key="1">
    <citation type="submission" date="2019-07" db="EMBL/GenBank/DDBJ databases">
        <title>Whole genome shotgun sequence of Methylobacterium gnaphalii NBRC 107716.</title>
        <authorList>
            <person name="Hosoyama A."/>
            <person name="Uohara A."/>
            <person name="Ohji S."/>
            <person name="Ichikawa N."/>
        </authorList>
    </citation>
    <scope>NUCLEOTIDE SEQUENCE [LARGE SCALE GENOMIC DNA]</scope>
    <source>
        <strain evidence="3 4">NBRC 107716</strain>
    </source>
</reference>
<dbReference type="EMBL" id="BJZV01000013">
    <property type="protein sequence ID" value="GEP10750.1"/>
    <property type="molecule type" value="Genomic_DNA"/>
</dbReference>
<proteinExistence type="predicted"/>
<evidence type="ECO:0000313" key="4">
    <source>
        <dbReference type="Proteomes" id="UP000321750"/>
    </source>
</evidence>
<dbReference type="Proteomes" id="UP000321750">
    <property type="component" value="Unassembled WGS sequence"/>
</dbReference>
<dbReference type="InterPro" id="IPR012495">
    <property type="entry name" value="TadE-like_dom"/>
</dbReference>